<dbReference type="PANTHER" id="PTHR34040">
    <property type="entry name" value="FLAGELLAR BIOSYNTHETIC PROTEIN FLIQ"/>
    <property type="match status" value="1"/>
</dbReference>
<dbReference type="NCBIfam" id="TIGR01402">
    <property type="entry name" value="fliQ"/>
    <property type="match status" value="1"/>
</dbReference>
<evidence type="ECO:0000313" key="11">
    <source>
        <dbReference type="EMBL" id="MBJ2116866.1"/>
    </source>
</evidence>
<organism evidence="10 12">
    <name type="scientific">Proteus penneri</name>
    <dbReference type="NCBI Taxonomy" id="102862"/>
    <lineage>
        <taxon>Bacteria</taxon>
        <taxon>Pseudomonadati</taxon>
        <taxon>Pseudomonadota</taxon>
        <taxon>Gammaproteobacteria</taxon>
        <taxon>Enterobacterales</taxon>
        <taxon>Morganellaceae</taxon>
        <taxon>Proteus</taxon>
    </lineage>
</organism>
<dbReference type="InterPro" id="IPR002191">
    <property type="entry name" value="Bac_export_3"/>
</dbReference>
<dbReference type="EMBL" id="JAEKCB010000002">
    <property type="protein sequence ID" value="MBJ2116866.1"/>
    <property type="molecule type" value="Genomic_DNA"/>
</dbReference>
<dbReference type="GO" id="GO:0005886">
    <property type="term" value="C:plasma membrane"/>
    <property type="evidence" value="ECO:0007669"/>
    <property type="project" value="UniProtKB-SubCell"/>
</dbReference>
<comment type="similarity">
    <text evidence="2 9">Belongs to the FliQ/MopD/SpaQ family.</text>
</comment>
<evidence type="ECO:0000313" key="12">
    <source>
        <dbReference type="Proteomes" id="UP000183920"/>
    </source>
</evidence>
<dbReference type="GeneID" id="83612096"/>
<evidence type="ECO:0000313" key="10">
    <source>
        <dbReference type="EMBL" id="CRL60285.1"/>
    </source>
</evidence>
<keyword evidence="4 9" id="KW-1003">Cell membrane</keyword>
<comment type="function">
    <text evidence="9">Role in flagellar biosynthesis.</text>
</comment>
<keyword evidence="8 9" id="KW-0975">Bacterial flagellum</keyword>
<keyword evidence="6 9" id="KW-1133">Transmembrane helix</keyword>
<dbReference type="Proteomes" id="UP000619976">
    <property type="component" value="Unassembled WGS sequence"/>
</dbReference>
<evidence type="ECO:0000256" key="1">
    <source>
        <dbReference type="ARBA" id="ARBA00004651"/>
    </source>
</evidence>
<evidence type="ECO:0000313" key="13">
    <source>
        <dbReference type="Proteomes" id="UP000619976"/>
    </source>
</evidence>
<keyword evidence="13" id="KW-1185">Reference proteome</keyword>
<evidence type="ECO:0000256" key="2">
    <source>
        <dbReference type="ARBA" id="ARBA00006156"/>
    </source>
</evidence>
<dbReference type="Proteomes" id="UP000183920">
    <property type="component" value="Unassembled WGS sequence"/>
</dbReference>
<reference evidence="10" key="2">
    <citation type="submission" date="2015-06" db="EMBL/GenBank/DDBJ databases">
        <authorList>
            <person name="Urmite Genomes Urmite Genomes"/>
        </authorList>
    </citation>
    <scope>NUCLEOTIDE SEQUENCE [LARGE SCALE GENOMIC DNA]</scope>
    <source>
        <strain evidence="10">CSUR P1867</strain>
    </source>
</reference>
<keyword evidence="7 9" id="KW-0472">Membrane</keyword>
<evidence type="ECO:0000256" key="9">
    <source>
        <dbReference type="RuleBase" id="RU364090"/>
    </source>
</evidence>
<feature type="transmembrane region" description="Helical" evidence="9">
    <location>
        <begin position="51"/>
        <end position="70"/>
    </location>
</feature>
<reference evidence="11 13" key="3">
    <citation type="submission" date="2020-12" db="EMBL/GenBank/DDBJ databases">
        <title>Enhanced detection system for hospital associated transmission using whole genome sequencing surveillance.</title>
        <authorList>
            <person name="Harrison L.H."/>
            <person name="Van Tyne D."/>
            <person name="Marsh J.W."/>
            <person name="Griffith M.P."/>
            <person name="Snyder D.J."/>
            <person name="Cooper V.S."/>
            <person name="Mustapha M."/>
        </authorList>
    </citation>
    <scope>NUCLEOTIDE SEQUENCE [LARGE SCALE GENOMIC DNA]</scope>
    <source>
        <strain evidence="11 13">PR00195</strain>
    </source>
</reference>
<keyword evidence="10" id="KW-0969">Cilium</keyword>
<dbReference type="GO" id="GO:0044780">
    <property type="term" value="P:bacterial-type flagellum assembly"/>
    <property type="evidence" value="ECO:0007669"/>
    <property type="project" value="InterPro"/>
</dbReference>
<evidence type="ECO:0000256" key="5">
    <source>
        <dbReference type="ARBA" id="ARBA00022692"/>
    </source>
</evidence>
<dbReference type="PIRSF" id="PIRSF004669">
    <property type="entry name" value="FliQ"/>
    <property type="match status" value="1"/>
</dbReference>
<dbReference type="Pfam" id="PF01313">
    <property type="entry name" value="Bac_export_3"/>
    <property type="match status" value="1"/>
</dbReference>
<proteinExistence type="inferred from homology"/>
<evidence type="ECO:0000256" key="3">
    <source>
        <dbReference type="ARBA" id="ARBA00021718"/>
    </source>
</evidence>
<reference evidence="12" key="1">
    <citation type="submission" date="2015-06" db="EMBL/GenBank/DDBJ databases">
        <authorList>
            <person name="Urmite Genomes"/>
        </authorList>
    </citation>
    <scope>NUCLEOTIDE SEQUENCE [LARGE SCALE GENOMIC DNA]</scope>
    <source>
        <strain evidence="12">CSUR P1867</strain>
    </source>
</reference>
<dbReference type="GO" id="GO:0009425">
    <property type="term" value="C:bacterial-type flagellum basal body"/>
    <property type="evidence" value="ECO:0007669"/>
    <property type="project" value="UniProtKB-SubCell"/>
</dbReference>
<evidence type="ECO:0000256" key="4">
    <source>
        <dbReference type="ARBA" id="ARBA00022475"/>
    </source>
</evidence>
<keyword evidence="10" id="KW-0966">Cell projection</keyword>
<comment type="subcellular location">
    <subcellularLocation>
        <location evidence="1 9">Cell membrane</location>
        <topology evidence="1">Multi-pass membrane protein</topology>
    </subcellularLocation>
    <subcellularLocation>
        <location evidence="9">Bacterial flagellum basal body</location>
    </subcellularLocation>
</comment>
<keyword evidence="10" id="KW-0282">Flagellum</keyword>
<name>A0A0G4Q371_9GAMM</name>
<dbReference type="AlphaFoldDB" id="A0A0G4Q371"/>
<protein>
    <recommendedName>
        <fullName evidence="3 9">Flagellar biosynthetic protein FliQ</fullName>
    </recommendedName>
</protein>
<dbReference type="PANTHER" id="PTHR34040:SF2">
    <property type="entry name" value="FLAGELLAR BIOSYNTHETIC PROTEIN FLIQ"/>
    <property type="match status" value="1"/>
</dbReference>
<accession>A0A379EMV5</accession>
<dbReference type="GO" id="GO:0009306">
    <property type="term" value="P:protein secretion"/>
    <property type="evidence" value="ECO:0007669"/>
    <property type="project" value="InterPro"/>
</dbReference>
<dbReference type="RefSeq" id="WP_006533156.1">
    <property type="nucleotide sequence ID" value="NZ_CAXOKJ010000013.1"/>
</dbReference>
<gene>
    <name evidence="9 10" type="primary">fliQ</name>
    <name evidence="10" type="ORF">BN1804_00857</name>
    <name evidence="11" type="ORF">JFQ69_04155</name>
</gene>
<dbReference type="EMBL" id="CVRY01000002">
    <property type="protein sequence ID" value="CRL60285.1"/>
    <property type="molecule type" value="Genomic_DNA"/>
</dbReference>
<sequence length="89" mass="9321">MTPESVLALGTEAMKIALSLAGPLLLSALVTGLVISMLQAATQINEMTLSFIPKILAVLVAILVAGPWMLSLLVDYMHNLFTGIPGMIG</sequence>
<keyword evidence="5 9" id="KW-0812">Transmembrane</keyword>
<accession>A0A0G4Q371</accession>
<evidence type="ECO:0000256" key="7">
    <source>
        <dbReference type="ARBA" id="ARBA00023136"/>
    </source>
</evidence>
<dbReference type="InterPro" id="IPR006305">
    <property type="entry name" value="FliQ"/>
</dbReference>
<evidence type="ECO:0000256" key="8">
    <source>
        <dbReference type="ARBA" id="ARBA00023143"/>
    </source>
</evidence>
<feature type="transmembrane region" description="Helical" evidence="9">
    <location>
        <begin position="20"/>
        <end position="39"/>
    </location>
</feature>
<dbReference type="PRINTS" id="PR00952">
    <property type="entry name" value="TYPE3IMQPROT"/>
</dbReference>
<evidence type="ECO:0000256" key="6">
    <source>
        <dbReference type="ARBA" id="ARBA00022989"/>
    </source>
</evidence>